<keyword evidence="6" id="KW-0441">Lipid A biosynthesis</keyword>
<name>A0A7C0ZKU4_UNCW3</name>
<dbReference type="GO" id="GO:0005886">
    <property type="term" value="C:plasma membrane"/>
    <property type="evidence" value="ECO:0007669"/>
    <property type="project" value="TreeGrafter"/>
</dbReference>
<evidence type="ECO:0000256" key="8">
    <source>
        <dbReference type="ARBA" id="ARBA00022741"/>
    </source>
</evidence>
<dbReference type="Pfam" id="PF02606">
    <property type="entry name" value="LpxK"/>
    <property type="match status" value="1"/>
</dbReference>
<dbReference type="GO" id="GO:0009245">
    <property type="term" value="P:lipid A biosynthetic process"/>
    <property type="evidence" value="ECO:0007669"/>
    <property type="project" value="UniProtKB-UniRule"/>
</dbReference>
<comment type="caution">
    <text evidence="13">The sequence shown here is derived from an EMBL/GenBank/DDBJ whole genome shotgun (WGS) entry which is preliminary data.</text>
</comment>
<dbReference type="GO" id="GO:0009029">
    <property type="term" value="F:lipid-A 4'-kinase activity"/>
    <property type="evidence" value="ECO:0007669"/>
    <property type="project" value="UniProtKB-UniRule"/>
</dbReference>
<dbReference type="UniPathway" id="UPA00359">
    <property type="reaction ID" value="UER00482"/>
</dbReference>
<evidence type="ECO:0000256" key="6">
    <source>
        <dbReference type="ARBA" id="ARBA00022556"/>
    </source>
</evidence>
<dbReference type="GO" id="GO:0005524">
    <property type="term" value="F:ATP binding"/>
    <property type="evidence" value="ECO:0007669"/>
    <property type="project" value="UniProtKB-KW"/>
</dbReference>
<keyword evidence="8" id="KW-0547">Nucleotide-binding</keyword>
<evidence type="ECO:0000256" key="9">
    <source>
        <dbReference type="ARBA" id="ARBA00022777"/>
    </source>
</evidence>
<dbReference type="NCBIfam" id="TIGR00682">
    <property type="entry name" value="lpxK"/>
    <property type="match status" value="1"/>
</dbReference>
<keyword evidence="10" id="KW-0067">ATP-binding</keyword>
<dbReference type="EC" id="2.7.1.130" evidence="3 12"/>
<dbReference type="InterPro" id="IPR027417">
    <property type="entry name" value="P-loop_NTPase"/>
</dbReference>
<accession>A0A7C0ZKU4</accession>
<proteinExistence type="predicted"/>
<evidence type="ECO:0000256" key="2">
    <source>
        <dbReference type="ARBA" id="ARBA00004870"/>
    </source>
</evidence>
<dbReference type="InterPro" id="IPR003758">
    <property type="entry name" value="LpxK"/>
</dbReference>
<evidence type="ECO:0000256" key="12">
    <source>
        <dbReference type="NCBIfam" id="TIGR00682"/>
    </source>
</evidence>
<evidence type="ECO:0000256" key="5">
    <source>
        <dbReference type="ARBA" id="ARBA00022516"/>
    </source>
</evidence>
<comment type="function">
    <text evidence="1">Transfers the gamma-phosphate of ATP to the 4'-position of a tetraacyldisaccharide 1-phosphate intermediate (termed DS-1-P) to form tetraacyldisaccharide 1,4'-bis-phosphate (lipid IVA).</text>
</comment>
<keyword evidence="5" id="KW-0444">Lipid biosynthesis</keyword>
<keyword evidence="9" id="KW-0418">Kinase</keyword>
<dbReference type="SUPFAM" id="SSF52540">
    <property type="entry name" value="P-loop containing nucleoside triphosphate hydrolases"/>
    <property type="match status" value="1"/>
</dbReference>
<evidence type="ECO:0000256" key="11">
    <source>
        <dbReference type="ARBA" id="ARBA00023098"/>
    </source>
</evidence>
<dbReference type="Proteomes" id="UP000885847">
    <property type="component" value="Unassembled WGS sequence"/>
</dbReference>
<protein>
    <recommendedName>
        <fullName evidence="4 12">Tetraacyldisaccharide 4'-kinase</fullName>
        <ecNumber evidence="3 12">2.7.1.130</ecNumber>
    </recommendedName>
</protein>
<evidence type="ECO:0000256" key="1">
    <source>
        <dbReference type="ARBA" id="ARBA00002274"/>
    </source>
</evidence>
<dbReference type="PANTHER" id="PTHR42724">
    <property type="entry name" value="TETRAACYLDISACCHARIDE 4'-KINASE"/>
    <property type="match status" value="1"/>
</dbReference>
<comment type="pathway">
    <text evidence="2">Glycolipid biosynthesis; lipid IV(A) biosynthesis; lipid IV(A) from (3R)-3-hydroxytetradecanoyl-[acyl-carrier-protein] and UDP-N-acetyl-alpha-D-glucosamine: step 6/6.</text>
</comment>
<organism evidence="13">
    <name type="scientific">candidate division WOR-3 bacterium</name>
    <dbReference type="NCBI Taxonomy" id="2052148"/>
    <lineage>
        <taxon>Bacteria</taxon>
        <taxon>Bacteria division WOR-3</taxon>
    </lineage>
</organism>
<dbReference type="GO" id="GO:0009244">
    <property type="term" value="P:lipopolysaccharide core region biosynthetic process"/>
    <property type="evidence" value="ECO:0007669"/>
    <property type="project" value="TreeGrafter"/>
</dbReference>
<gene>
    <name evidence="13" type="primary">lpxK</name>
    <name evidence="13" type="ORF">ENF18_04030</name>
</gene>
<evidence type="ECO:0000256" key="4">
    <source>
        <dbReference type="ARBA" id="ARBA00016436"/>
    </source>
</evidence>
<evidence type="ECO:0000256" key="10">
    <source>
        <dbReference type="ARBA" id="ARBA00022840"/>
    </source>
</evidence>
<keyword evidence="7 13" id="KW-0808">Transferase</keyword>
<dbReference type="AlphaFoldDB" id="A0A7C0ZKU4"/>
<keyword evidence="11" id="KW-0443">Lipid metabolism</keyword>
<dbReference type="EMBL" id="DQWE01000192">
    <property type="protein sequence ID" value="HDI82944.1"/>
    <property type="molecule type" value="Genomic_DNA"/>
</dbReference>
<evidence type="ECO:0000256" key="3">
    <source>
        <dbReference type="ARBA" id="ARBA00012071"/>
    </source>
</evidence>
<evidence type="ECO:0000313" key="13">
    <source>
        <dbReference type="EMBL" id="HDI82944.1"/>
    </source>
</evidence>
<reference evidence="13" key="1">
    <citation type="journal article" date="2020" name="mSystems">
        <title>Genome- and Community-Level Interaction Insights into Carbon Utilization and Element Cycling Functions of Hydrothermarchaeota in Hydrothermal Sediment.</title>
        <authorList>
            <person name="Zhou Z."/>
            <person name="Liu Y."/>
            <person name="Xu W."/>
            <person name="Pan J."/>
            <person name="Luo Z.H."/>
            <person name="Li M."/>
        </authorList>
    </citation>
    <scope>NUCLEOTIDE SEQUENCE [LARGE SCALE GENOMIC DNA]</scope>
    <source>
        <strain evidence="13">HyVt-102</strain>
    </source>
</reference>
<sequence>MFVVGVGNITFGGTGKTPFVIELANRMKDRVCVVSRGYRGKREGKLSIVYDGKEIFYSPEDVGDEPCLIAEKTGAVVITSVRREEAIQVGKDEFGIEIFILDDAFQYRHLKKDLNILLFNSDFPFFPPRDLPGYHRFADMGIVVDRGKESILINRIKIPLWRGRIISQKRGAGERVVAFCGIGRPDSFKKLLVASGYNPVRFIVFRDHHIYSERDVERIKSIALKLGVDRIVTTEKDWIKVRGRTEVEPVPISLTLDKGFWNSLSTRLPFDIVI</sequence>
<dbReference type="PANTHER" id="PTHR42724:SF1">
    <property type="entry name" value="TETRAACYLDISACCHARIDE 4'-KINASE, MITOCHONDRIAL-RELATED"/>
    <property type="match status" value="1"/>
</dbReference>
<evidence type="ECO:0000256" key="7">
    <source>
        <dbReference type="ARBA" id="ARBA00022679"/>
    </source>
</evidence>